<name>A0A484M7Y8_9ASTE</name>
<evidence type="ECO:0000259" key="1">
    <source>
        <dbReference type="Pfam" id="PF05605"/>
    </source>
</evidence>
<dbReference type="Proteomes" id="UP000595140">
    <property type="component" value="Unassembled WGS sequence"/>
</dbReference>
<proteinExistence type="predicted"/>
<accession>A0A484M7Y8</accession>
<dbReference type="InterPro" id="IPR008598">
    <property type="entry name" value="Di19_Zn-bd"/>
</dbReference>
<dbReference type="PANTHER" id="PTHR31875">
    <property type="entry name" value="PROTEIN DEHYDRATION-INDUCED 19"/>
    <property type="match status" value="1"/>
</dbReference>
<evidence type="ECO:0000313" key="2">
    <source>
        <dbReference type="EMBL" id="VFQ84950.1"/>
    </source>
</evidence>
<feature type="domain" description="Di19 zinc-binding" evidence="1">
    <location>
        <begin position="52"/>
        <end position="105"/>
    </location>
</feature>
<protein>
    <recommendedName>
        <fullName evidence="1">Di19 zinc-binding domain-containing protein</fullName>
    </recommendedName>
</protein>
<organism evidence="2 3">
    <name type="scientific">Cuscuta campestris</name>
    <dbReference type="NCBI Taxonomy" id="132261"/>
    <lineage>
        <taxon>Eukaryota</taxon>
        <taxon>Viridiplantae</taxon>
        <taxon>Streptophyta</taxon>
        <taxon>Embryophyta</taxon>
        <taxon>Tracheophyta</taxon>
        <taxon>Spermatophyta</taxon>
        <taxon>Magnoliopsida</taxon>
        <taxon>eudicotyledons</taxon>
        <taxon>Gunneridae</taxon>
        <taxon>Pentapetalae</taxon>
        <taxon>asterids</taxon>
        <taxon>lamiids</taxon>
        <taxon>Solanales</taxon>
        <taxon>Convolvulaceae</taxon>
        <taxon>Cuscuteae</taxon>
        <taxon>Cuscuta</taxon>
        <taxon>Cuscuta subgen. Grammica</taxon>
        <taxon>Cuscuta sect. Cleistogrammica</taxon>
    </lineage>
</organism>
<dbReference type="AlphaFoldDB" id="A0A484M7Y8"/>
<gene>
    <name evidence="2" type="ORF">CCAM_LOCUS26726</name>
</gene>
<reference evidence="2 3" key="1">
    <citation type="submission" date="2018-04" db="EMBL/GenBank/DDBJ databases">
        <authorList>
            <person name="Vogel A."/>
        </authorList>
    </citation>
    <scope>NUCLEOTIDE SEQUENCE [LARGE SCALE GENOMIC DNA]</scope>
</reference>
<dbReference type="InterPro" id="IPR033347">
    <property type="entry name" value="Di19"/>
</dbReference>
<sequence>MDSDSWAARLSSTSRRYQSASQSRSGMRWEGIDSEMLIGFEETDMVEDDVREEFPCPFCSEYYDVVGLCCHVDDEHPVEAQNGVCPVCATRVGVDMVAHVVLQHGNVFKISFFQHAIRNYSLFAIYSLRLEINFGV</sequence>
<dbReference type="Pfam" id="PF05605">
    <property type="entry name" value="zf-Di19"/>
    <property type="match status" value="1"/>
</dbReference>
<dbReference type="OrthoDB" id="6270329at2759"/>
<dbReference type="EMBL" id="OOIL02002808">
    <property type="protein sequence ID" value="VFQ84950.1"/>
    <property type="molecule type" value="Genomic_DNA"/>
</dbReference>
<evidence type="ECO:0000313" key="3">
    <source>
        <dbReference type="Proteomes" id="UP000595140"/>
    </source>
</evidence>
<dbReference type="PANTHER" id="PTHR31875:SF26">
    <property type="entry name" value="PROTEIN DEHYDRATION-INDUCED 19-RELATED"/>
    <property type="match status" value="1"/>
</dbReference>
<keyword evidence="3" id="KW-1185">Reference proteome</keyword>